<dbReference type="Gene3D" id="2.120.10.80">
    <property type="entry name" value="Kelch-type beta propeller"/>
    <property type="match status" value="1"/>
</dbReference>
<dbReference type="Proteomes" id="UP000829720">
    <property type="component" value="Unassembled WGS sequence"/>
</dbReference>
<dbReference type="Pfam" id="PF24681">
    <property type="entry name" value="Kelch_KLHDC2_KLHL20_DRC7"/>
    <property type="match status" value="2"/>
</dbReference>
<dbReference type="InterPro" id="IPR051568">
    <property type="entry name" value="LZTR1/Attractin"/>
</dbReference>
<dbReference type="AlphaFoldDB" id="A0A8T3CQW7"/>
<dbReference type="GO" id="GO:0005794">
    <property type="term" value="C:Golgi apparatus"/>
    <property type="evidence" value="ECO:0007669"/>
    <property type="project" value="TreeGrafter"/>
</dbReference>
<evidence type="ECO:0000256" key="1">
    <source>
        <dbReference type="ARBA" id="ARBA00022441"/>
    </source>
</evidence>
<dbReference type="PANTHER" id="PTHR46376:SF1">
    <property type="entry name" value="LEUCINE-ZIPPER-LIKE TRANSCRIPTIONAL REGULATOR 1"/>
    <property type="match status" value="1"/>
</dbReference>
<dbReference type="EMBL" id="JAERUA010000021">
    <property type="protein sequence ID" value="KAI1884938.1"/>
    <property type="molecule type" value="Genomic_DNA"/>
</dbReference>
<evidence type="ECO:0000256" key="2">
    <source>
        <dbReference type="ARBA" id="ARBA00022737"/>
    </source>
</evidence>
<protein>
    <submittedName>
        <fullName evidence="3">Uncharacterized protein</fullName>
    </submittedName>
</protein>
<reference evidence="3" key="1">
    <citation type="submission" date="2021-01" db="EMBL/GenBank/DDBJ databases">
        <authorList>
            <person name="Zahm M."/>
            <person name="Roques C."/>
            <person name="Cabau C."/>
            <person name="Klopp C."/>
            <person name="Donnadieu C."/>
            <person name="Jouanno E."/>
            <person name="Lampietro C."/>
            <person name="Louis A."/>
            <person name="Herpin A."/>
            <person name="Echchiki A."/>
            <person name="Berthelot C."/>
            <person name="Parey E."/>
            <person name="Roest-Crollius H."/>
            <person name="Braasch I."/>
            <person name="Postlethwait J."/>
            <person name="Bobe J."/>
            <person name="Montfort J."/>
            <person name="Bouchez O."/>
            <person name="Begum T."/>
            <person name="Mejri S."/>
            <person name="Adams A."/>
            <person name="Chen W.-J."/>
            <person name="Guiguen Y."/>
        </authorList>
    </citation>
    <scope>NUCLEOTIDE SEQUENCE</scope>
    <source>
        <tissue evidence="3">Blood</tissue>
    </source>
</reference>
<dbReference type="PANTHER" id="PTHR46376">
    <property type="entry name" value="LEUCINE-ZIPPER-LIKE TRANSCRIPTIONAL REGULATOR 1"/>
    <property type="match status" value="1"/>
</dbReference>
<sequence>MQLLIFGTCVRNRNRQKFRLAARCTSWRGCGDPGMSRRSGPCLWTSIPHSGPVPCDRFKHSCCVHRDSVYLLGGRGKSLLNDFWKYNVVRNEWTELDCNCDGAPEEVEEHSMVAYQGLLYVFGGMIDSGYSGKKTPLWLHDADKEQWLCWQEKSTYSQVVPSNRKGHSAVVFESAMYVYGGYIDIKGSSQEFWKLDFDTGTWSLQSPGHGETGPGPRHGHSAMTHTDCMYLFGGLTGLREQGDFWKWSFSTHSWTSIKSLSGPSKLVGHSAVVYKDSMLLFGGGGTQSSPRNNVWRFSFLTQSWERLAALTDSSPPCKSHHCSVGLGSSYQPLAQTTGLMGEGLPGRPRNMGARLRPFKNRCFPAEGSIEMETFCIKNQRNFAQYGGSSNGHAGKKALKGTCLTFENQEAFSTEWTCEDSFDAEENMALHLPDLLLVMGGRPLGGHSGISMWQLTLGDL</sequence>
<keyword evidence="4" id="KW-1185">Reference proteome</keyword>
<keyword evidence="2" id="KW-0677">Repeat</keyword>
<dbReference type="OrthoDB" id="432528at2759"/>
<dbReference type="InterPro" id="IPR015915">
    <property type="entry name" value="Kelch-typ_b-propeller"/>
</dbReference>
<dbReference type="SUPFAM" id="SSF117281">
    <property type="entry name" value="Kelch motif"/>
    <property type="match status" value="1"/>
</dbReference>
<name>A0A8T3CQW7_9TELE</name>
<evidence type="ECO:0000313" key="4">
    <source>
        <dbReference type="Proteomes" id="UP000829720"/>
    </source>
</evidence>
<accession>A0A8T3CQW7</accession>
<gene>
    <name evidence="3" type="ORF">AGOR_G00215050</name>
</gene>
<keyword evidence="1" id="KW-0880">Kelch repeat</keyword>
<evidence type="ECO:0000313" key="3">
    <source>
        <dbReference type="EMBL" id="KAI1884938.1"/>
    </source>
</evidence>
<comment type="caution">
    <text evidence="3">The sequence shown here is derived from an EMBL/GenBank/DDBJ whole genome shotgun (WGS) entry which is preliminary data.</text>
</comment>
<organism evidence="3 4">
    <name type="scientific">Albula goreensis</name>
    <dbReference type="NCBI Taxonomy" id="1534307"/>
    <lineage>
        <taxon>Eukaryota</taxon>
        <taxon>Metazoa</taxon>
        <taxon>Chordata</taxon>
        <taxon>Craniata</taxon>
        <taxon>Vertebrata</taxon>
        <taxon>Euteleostomi</taxon>
        <taxon>Actinopterygii</taxon>
        <taxon>Neopterygii</taxon>
        <taxon>Teleostei</taxon>
        <taxon>Albuliformes</taxon>
        <taxon>Albulidae</taxon>
        <taxon>Albula</taxon>
    </lineage>
</organism>
<proteinExistence type="predicted"/>